<evidence type="ECO:0000313" key="2">
    <source>
        <dbReference type="Proteomes" id="UP000219020"/>
    </source>
</evidence>
<gene>
    <name evidence="1" type="ORF">BTN49_2649</name>
</gene>
<reference evidence="2" key="1">
    <citation type="submission" date="2017-04" db="EMBL/GenBank/DDBJ databases">
        <title>Genome evolution of the luminous symbionts of deep sea anglerfish.</title>
        <authorList>
            <person name="Hendry T.A."/>
        </authorList>
    </citation>
    <scope>NUCLEOTIDE SEQUENCE [LARGE SCALE GENOMIC DNA]</scope>
</reference>
<accession>A0A2A5T106</accession>
<comment type="caution">
    <text evidence="1">The sequence shown here is derived from an EMBL/GenBank/DDBJ whole genome shotgun (WGS) entry which is preliminary data.</text>
</comment>
<evidence type="ECO:0000313" key="1">
    <source>
        <dbReference type="EMBL" id="PCS21826.1"/>
    </source>
</evidence>
<organism evidence="1 2">
    <name type="scientific">Candidatus Enterovibrio escicola</name>
    <dbReference type="NCBI Taxonomy" id="1927127"/>
    <lineage>
        <taxon>Bacteria</taxon>
        <taxon>Pseudomonadati</taxon>
        <taxon>Pseudomonadota</taxon>
        <taxon>Gammaproteobacteria</taxon>
        <taxon>Vibrionales</taxon>
        <taxon>Vibrionaceae</taxon>
        <taxon>Enterovibrio</taxon>
    </lineage>
</organism>
<dbReference type="EMBL" id="NBYY01000030">
    <property type="protein sequence ID" value="PCS21826.1"/>
    <property type="molecule type" value="Genomic_DNA"/>
</dbReference>
<sequence>MVKENPESLFVLQDIGHAFWHTEMLGHVRLFLAKMKGFV</sequence>
<name>A0A2A5T106_9GAMM</name>
<protein>
    <submittedName>
        <fullName evidence="1">Uncharacterized protein</fullName>
    </submittedName>
</protein>
<dbReference type="Proteomes" id="UP000219020">
    <property type="component" value="Unassembled WGS sequence"/>
</dbReference>
<keyword evidence="2" id="KW-1185">Reference proteome</keyword>
<dbReference type="AlphaFoldDB" id="A0A2A5T106"/>
<proteinExistence type="predicted"/>